<dbReference type="PANTHER" id="PTHR38459:SF1">
    <property type="entry name" value="PROPHAGE BACTOPRENOL-LINKED GLUCOSE TRANSLOCASE HOMOLOG"/>
    <property type="match status" value="1"/>
</dbReference>
<keyword evidence="9" id="KW-1185">Reference proteome</keyword>
<evidence type="ECO:0000313" key="9">
    <source>
        <dbReference type="Proteomes" id="UP000248631"/>
    </source>
</evidence>
<keyword evidence="5 6" id="KW-0472">Membrane</keyword>
<comment type="subcellular location">
    <subcellularLocation>
        <location evidence="1">Membrane</location>
        <topology evidence="1">Multi-pass membrane protein</topology>
    </subcellularLocation>
</comment>
<dbReference type="PANTHER" id="PTHR38459">
    <property type="entry name" value="PROPHAGE BACTOPRENOL-LINKED GLUCOSE TRANSLOCASE HOMOLOG"/>
    <property type="match status" value="1"/>
</dbReference>
<dbReference type="EMBL" id="JUGD01000009">
    <property type="protein sequence ID" value="RAM65347.1"/>
    <property type="molecule type" value="Genomic_DNA"/>
</dbReference>
<sequence>MRPRQFVLFALVGAIGTLAHYAVLMTLVELFRQTAVTATACGAMVGALVNFFLNHRFTFASRQKYRQTISRFMLIAGISLLLNALLLHSILQLTGWDYRIGQVIVTLLMLILNYVCSALWAFAEGAPQTR</sequence>
<evidence type="ECO:0000256" key="6">
    <source>
        <dbReference type="SAM" id="Phobius"/>
    </source>
</evidence>
<organism evidence="8 9">
    <name type="scientific">Herbaspirillum rubrisubalbicans</name>
    <dbReference type="NCBI Taxonomy" id="80842"/>
    <lineage>
        <taxon>Bacteria</taxon>
        <taxon>Pseudomonadati</taxon>
        <taxon>Pseudomonadota</taxon>
        <taxon>Betaproteobacteria</taxon>
        <taxon>Burkholderiales</taxon>
        <taxon>Oxalobacteraceae</taxon>
        <taxon>Herbaspirillum</taxon>
    </lineage>
</organism>
<gene>
    <name evidence="8" type="ORF">RB24_07550</name>
</gene>
<evidence type="ECO:0000256" key="4">
    <source>
        <dbReference type="ARBA" id="ARBA00022989"/>
    </source>
</evidence>
<accession>A0ABX9C490</accession>
<feature type="transmembrane region" description="Helical" evidence="6">
    <location>
        <begin position="73"/>
        <end position="91"/>
    </location>
</feature>
<comment type="caution">
    <text evidence="8">The sequence shown here is derived from an EMBL/GenBank/DDBJ whole genome shotgun (WGS) entry which is preliminary data.</text>
</comment>
<evidence type="ECO:0000256" key="5">
    <source>
        <dbReference type="ARBA" id="ARBA00023136"/>
    </source>
</evidence>
<comment type="similarity">
    <text evidence="2">Belongs to the GtrA family.</text>
</comment>
<protein>
    <recommendedName>
        <fullName evidence="7">GtrA/DPMS transmembrane domain-containing protein</fullName>
    </recommendedName>
</protein>
<keyword evidence="3 6" id="KW-0812">Transmembrane</keyword>
<evidence type="ECO:0000256" key="1">
    <source>
        <dbReference type="ARBA" id="ARBA00004141"/>
    </source>
</evidence>
<evidence type="ECO:0000313" key="8">
    <source>
        <dbReference type="EMBL" id="RAM65347.1"/>
    </source>
</evidence>
<keyword evidence="4 6" id="KW-1133">Transmembrane helix</keyword>
<evidence type="ECO:0000256" key="2">
    <source>
        <dbReference type="ARBA" id="ARBA00009399"/>
    </source>
</evidence>
<dbReference type="Pfam" id="PF04138">
    <property type="entry name" value="GtrA_DPMS_TM"/>
    <property type="match status" value="1"/>
</dbReference>
<reference evidence="8 9" key="1">
    <citation type="submission" date="2014-12" db="EMBL/GenBank/DDBJ databases">
        <title>Complete genome sequence of Herbaspirillum rubrisubalbicans Os38.</title>
        <authorList>
            <person name="Chen M."/>
            <person name="An Q."/>
        </authorList>
    </citation>
    <scope>NUCLEOTIDE SEQUENCE [LARGE SCALE GENOMIC DNA]</scope>
    <source>
        <strain evidence="8 9">Os38</strain>
    </source>
</reference>
<evidence type="ECO:0000259" key="7">
    <source>
        <dbReference type="Pfam" id="PF04138"/>
    </source>
</evidence>
<evidence type="ECO:0000256" key="3">
    <source>
        <dbReference type="ARBA" id="ARBA00022692"/>
    </source>
</evidence>
<name>A0ABX9C490_9BURK</name>
<proteinExistence type="inferred from homology"/>
<feature type="domain" description="GtrA/DPMS transmembrane" evidence="7">
    <location>
        <begin position="9"/>
        <end position="122"/>
    </location>
</feature>
<feature type="transmembrane region" description="Helical" evidence="6">
    <location>
        <begin position="34"/>
        <end position="53"/>
    </location>
</feature>
<dbReference type="InterPro" id="IPR007267">
    <property type="entry name" value="GtrA_DPMS_TM"/>
</dbReference>
<feature type="transmembrane region" description="Helical" evidence="6">
    <location>
        <begin position="7"/>
        <end position="28"/>
    </location>
</feature>
<dbReference type="Proteomes" id="UP000248631">
    <property type="component" value="Unassembled WGS sequence"/>
</dbReference>
<feature type="transmembrane region" description="Helical" evidence="6">
    <location>
        <begin position="103"/>
        <end position="123"/>
    </location>
</feature>
<dbReference type="InterPro" id="IPR051401">
    <property type="entry name" value="GtrA_CellWall_Glycosyl"/>
</dbReference>